<keyword evidence="1" id="KW-0808">Transferase</keyword>
<sequence>MAADGHAPRVLLLTSGPLDVQDGAEAELAMALARTMPEVEYWWVRRWPGRKRPDVASLGRSVPIMSRAGAGALPEQLQVAAAGAWMARRVDLVHAVLTIGPGFPAFSRRWPPLIRGRPVLHTVPGITDPALLARCRPLGPTVALSEVTARALGSAGFGDVRVIGPTIRLDQWPLRPRPVRDPPIILATGRHDPDGGAHEAIACAAVAARAGARFQLILAVQGRSGQDVRPLERALHARAAQEGLHATEVLGRVENLPRLLAVSDVVLHLPRALGGGPDVPSIVLKALATGRPVILSDLPQFAPLKDTVLRAPAQDANRSGHLLLELLDRPWWWEKLTERGRVTVEERFGPRRFRSQYAELYRRLLG</sequence>
<protein>
    <submittedName>
        <fullName evidence="1">Glycosyltransferase</fullName>
        <ecNumber evidence="1">2.4.-.-</ecNumber>
    </submittedName>
</protein>
<dbReference type="EMBL" id="CP163435">
    <property type="protein sequence ID" value="XDQ24595.1"/>
    <property type="molecule type" value="Genomic_DNA"/>
</dbReference>
<name>A0AB39P1P5_9ACTN</name>
<dbReference type="EC" id="2.4.-.-" evidence="1"/>
<dbReference type="Pfam" id="PF13692">
    <property type="entry name" value="Glyco_trans_1_4"/>
    <property type="match status" value="1"/>
</dbReference>
<gene>
    <name evidence="1" type="ORF">AB5J56_07845</name>
</gene>
<proteinExistence type="predicted"/>
<reference evidence="1" key="1">
    <citation type="submission" date="2024-07" db="EMBL/GenBank/DDBJ databases">
        <authorList>
            <person name="Yu S.T."/>
        </authorList>
    </citation>
    <scope>NUCLEOTIDE SEQUENCE</scope>
    <source>
        <strain evidence="1">R21</strain>
    </source>
</reference>
<dbReference type="AlphaFoldDB" id="A0AB39P1P5"/>
<organism evidence="1">
    <name type="scientific">Streptomyces sp. R21</name>
    <dbReference type="NCBI Taxonomy" id="3238627"/>
    <lineage>
        <taxon>Bacteria</taxon>
        <taxon>Bacillati</taxon>
        <taxon>Actinomycetota</taxon>
        <taxon>Actinomycetes</taxon>
        <taxon>Kitasatosporales</taxon>
        <taxon>Streptomycetaceae</taxon>
        <taxon>Streptomyces</taxon>
    </lineage>
</organism>
<dbReference type="SUPFAM" id="SSF53756">
    <property type="entry name" value="UDP-Glycosyltransferase/glycogen phosphorylase"/>
    <property type="match status" value="1"/>
</dbReference>
<keyword evidence="1" id="KW-0328">Glycosyltransferase</keyword>
<dbReference type="GO" id="GO:0016757">
    <property type="term" value="F:glycosyltransferase activity"/>
    <property type="evidence" value="ECO:0007669"/>
    <property type="project" value="UniProtKB-KW"/>
</dbReference>
<evidence type="ECO:0000313" key="1">
    <source>
        <dbReference type="EMBL" id="XDQ24595.1"/>
    </source>
</evidence>
<dbReference type="RefSeq" id="WP_369231381.1">
    <property type="nucleotide sequence ID" value="NZ_CP163435.1"/>
</dbReference>
<dbReference type="Gene3D" id="3.40.50.2000">
    <property type="entry name" value="Glycogen Phosphorylase B"/>
    <property type="match status" value="1"/>
</dbReference>
<accession>A0AB39P1P5</accession>